<keyword evidence="3 8" id="KW-0689">Ribosomal protein</keyword>
<accession>A0A086JFG6</accession>
<organism evidence="8 9">
    <name type="scientific">Toxoplasma gondii GAB2-2007-GAL-DOM2</name>
    <dbReference type="NCBI Taxonomy" id="1130820"/>
    <lineage>
        <taxon>Eukaryota</taxon>
        <taxon>Sar</taxon>
        <taxon>Alveolata</taxon>
        <taxon>Apicomplexa</taxon>
        <taxon>Conoidasida</taxon>
        <taxon>Coccidia</taxon>
        <taxon>Eucoccidiorida</taxon>
        <taxon>Eimeriorina</taxon>
        <taxon>Sarcocystidae</taxon>
        <taxon>Toxoplasma</taxon>
    </lineage>
</organism>
<dbReference type="InterPro" id="IPR010729">
    <property type="entry name" value="Ribosomal_uL29_mit"/>
</dbReference>
<protein>
    <recommendedName>
        <fullName evidence="6">Large ribosomal subunit protein uL29m</fullName>
    </recommendedName>
</protein>
<name>A0A086JFG6_TOXGO</name>
<evidence type="ECO:0000256" key="4">
    <source>
        <dbReference type="ARBA" id="ARBA00023128"/>
    </source>
</evidence>
<keyword evidence="7" id="KW-0175">Coiled coil</keyword>
<feature type="coiled-coil region" evidence="7">
    <location>
        <begin position="114"/>
        <end position="154"/>
    </location>
</feature>
<dbReference type="PANTHER" id="PTHR21183">
    <property type="entry name" value="RIBOSOMAL PROTEIN L47, MITOCHONDRIAL-RELATED"/>
    <property type="match status" value="1"/>
</dbReference>
<evidence type="ECO:0000313" key="8">
    <source>
        <dbReference type="EMBL" id="KFG30884.1"/>
    </source>
</evidence>
<dbReference type="Pfam" id="PF06984">
    <property type="entry name" value="MRP-L47"/>
    <property type="match status" value="1"/>
</dbReference>
<dbReference type="EMBL" id="AHZU02001582">
    <property type="protein sequence ID" value="KFG30884.1"/>
    <property type="molecule type" value="Genomic_DNA"/>
</dbReference>
<comment type="similarity">
    <text evidence="2">Belongs to the universal ribosomal protein uL29 family.</text>
</comment>
<dbReference type="GO" id="GO:0005762">
    <property type="term" value="C:mitochondrial large ribosomal subunit"/>
    <property type="evidence" value="ECO:0007669"/>
    <property type="project" value="TreeGrafter"/>
</dbReference>
<evidence type="ECO:0000256" key="7">
    <source>
        <dbReference type="SAM" id="Coils"/>
    </source>
</evidence>
<dbReference type="VEuPathDB" id="ToxoDB:TGDOM2_263550"/>
<comment type="caution">
    <text evidence="8">The sequence shown here is derived from an EMBL/GenBank/DDBJ whole genome shotgun (WGS) entry which is preliminary data.</text>
</comment>
<evidence type="ECO:0000256" key="3">
    <source>
        <dbReference type="ARBA" id="ARBA00022980"/>
    </source>
</evidence>
<proteinExistence type="inferred from homology"/>
<keyword evidence="5" id="KW-0687">Ribonucleoprotein</keyword>
<comment type="subcellular location">
    <subcellularLocation>
        <location evidence="1">Mitochondrion</location>
    </subcellularLocation>
</comment>
<evidence type="ECO:0000256" key="1">
    <source>
        <dbReference type="ARBA" id="ARBA00004173"/>
    </source>
</evidence>
<gene>
    <name evidence="8" type="ORF">TGDOM2_263550</name>
</gene>
<reference evidence="8 9" key="1">
    <citation type="submission" date="2014-02" db="EMBL/GenBank/DDBJ databases">
        <authorList>
            <person name="Sibley D."/>
            <person name="Venepally P."/>
            <person name="Karamycheva S."/>
            <person name="Hadjithomas M."/>
            <person name="Khan A."/>
            <person name="Brunk B."/>
            <person name="Roos D."/>
            <person name="Caler E."/>
            <person name="Lorenzi H."/>
        </authorList>
    </citation>
    <scope>NUCLEOTIDE SEQUENCE [LARGE SCALE GENOMIC DNA]</scope>
    <source>
        <strain evidence="8 9">GAB2-2007-GAL-DOM2</strain>
    </source>
</reference>
<keyword evidence="4" id="KW-0496">Mitochondrion</keyword>
<dbReference type="Gene3D" id="6.10.330.20">
    <property type="match status" value="1"/>
</dbReference>
<dbReference type="InterPro" id="IPR038340">
    <property type="entry name" value="MRP-L47_sf"/>
</dbReference>
<dbReference type="Proteomes" id="UP000028837">
    <property type="component" value="Unassembled WGS sequence"/>
</dbReference>
<evidence type="ECO:0000256" key="5">
    <source>
        <dbReference type="ARBA" id="ARBA00023274"/>
    </source>
</evidence>
<dbReference type="GO" id="GO:0032543">
    <property type="term" value="P:mitochondrial translation"/>
    <property type="evidence" value="ECO:0007669"/>
    <property type="project" value="TreeGrafter"/>
</dbReference>
<dbReference type="OrthoDB" id="270763at2759"/>
<dbReference type="AlphaFoldDB" id="A0A086JFG6"/>
<sequence length="236" mass="28312">MNVLARALRSGATAALQLPRRGIDELWKGSYLDPTIGAKQKEANAVAGDAWPACLLRMKSFEDLHKLWYICLKEKNLLMGERWAARQHKQEMKQPERLQKVRRTMRRILIVLTKREIQQQCLRAKDILAKQQKREALETRRFQLEEKMLQLEHRIRRMEPAQSLQKEAWQATLDRYRSDHEDILIQLHPLRKETTQLLAPDWRYERKYSDLPGPIRWKKQYIPALEDQYRKPIRFH</sequence>
<dbReference type="PANTHER" id="PTHR21183:SF18">
    <property type="entry name" value="LARGE RIBOSOMAL SUBUNIT PROTEIN UL29M"/>
    <property type="match status" value="1"/>
</dbReference>
<evidence type="ECO:0000256" key="2">
    <source>
        <dbReference type="ARBA" id="ARBA00009254"/>
    </source>
</evidence>
<evidence type="ECO:0000313" key="9">
    <source>
        <dbReference type="Proteomes" id="UP000028837"/>
    </source>
</evidence>
<evidence type="ECO:0000256" key="6">
    <source>
        <dbReference type="ARBA" id="ARBA00035289"/>
    </source>
</evidence>
<dbReference type="GO" id="GO:0003735">
    <property type="term" value="F:structural constituent of ribosome"/>
    <property type="evidence" value="ECO:0007669"/>
    <property type="project" value="InterPro"/>
</dbReference>